<dbReference type="InterPro" id="IPR019734">
    <property type="entry name" value="TPR_rpt"/>
</dbReference>
<name>A0A9D9N1N5_9SPIR</name>
<dbReference type="EMBL" id="JADIMM010000037">
    <property type="protein sequence ID" value="MBO8457171.1"/>
    <property type="molecule type" value="Genomic_DNA"/>
</dbReference>
<dbReference type="PROSITE" id="PS50005">
    <property type="entry name" value="TPR"/>
    <property type="match status" value="1"/>
</dbReference>
<evidence type="ECO:0000256" key="1">
    <source>
        <dbReference type="PROSITE-ProRule" id="PRU00339"/>
    </source>
</evidence>
<dbReference type="InterPro" id="IPR011990">
    <property type="entry name" value="TPR-like_helical_dom_sf"/>
</dbReference>
<keyword evidence="1" id="KW-0802">TPR repeat</keyword>
<dbReference type="AlphaFoldDB" id="A0A9D9N1N5"/>
<protein>
    <submittedName>
        <fullName evidence="2">Tetratricopeptide repeat protein</fullName>
    </submittedName>
</protein>
<reference evidence="2" key="1">
    <citation type="submission" date="2020-10" db="EMBL/GenBank/DDBJ databases">
        <authorList>
            <person name="Gilroy R."/>
        </authorList>
    </citation>
    <scope>NUCLEOTIDE SEQUENCE</scope>
    <source>
        <strain evidence="2">10532</strain>
    </source>
</reference>
<evidence type="ECO:0000313" key="2">
    <source>
        <dbReference type="EMBL" id="MBO8457171.1"/>
    </source>
</evidence>
<dbReference type="Gene3D" id="1.25.40.10">
    <property type="entry name" value="Tetratricopeptide repeat domain"/>
    <property type="match status" value="1"/>
</dbReference>
<accession>A0A9D9N1N5</accession>
<evidence type="ECO:0000313" key="3">
    <source>
        <dbReference type="Proteomes" id="UP000823638"/>
    </source>
</evidence>
<reference evidence="2" key="2">
    <citation type="journal article" date="2021" name="PeerJ">
        <title>Extensive microbial diversity within the chicken gut microbiome revealed by metagenomics and culture.</title>
        <authorList>
            <person name="Gilroy R."/>
            <person name="Ravi A."/>
            <person name="Getino M."/>
            <person name="Pursley I."/>
            <person name="Horton D.L."/>
            <person name="Alikhan N.F."/>
            <person name="Baker D."/>
            <person name="Gharbi K."/>
            <person name="Hall N."/>
            <person name="Watson M."/>
            <person name="Adriaenssens E.M."/>
            <person name="Foster-Nyarko E."/>
            <person name="Jarju S."/>
            <person name="Secka A."/>
            <person name="Antonio M."/>
            <person name="Oren A."/>
            <person name="Chaudhuri R.R."/>
            <person name="La Ragione R."/>
            <person name="Hildebrand F."/>
            <person name="Pallen M.J."/>
        </authorList>
    </citation>
    <scope>NUCLEOTIDE SEQUENCE</scope>
    <source>
        <strain evidence="2">10532</strain>
    </source>
</reference>
<dbReference type="SUPFAM" id="SSF48452">
    <property type="entry name" value="TPR-like"/>
    <property type="match status" value="1"/>
</dbReference>
<comment type="caution">
    <text evidence="2">The sequence shown here is derived from an EMBL/GenBank/DDBJ whole genome shotgun (WGS) entry which is preliminary data.</text>
</comment>
<sequence length="311" mass="36048">MPDIKQDSLFPAYENLRNGNIEEAEDLLDAALMSNLDNNEIKFALSCLSFWKDKINTVVRFSSPSDKSEWIFRAWLNFVEWSKTLPGRNEDCIDAARYFVFNRALEFCSKALEEHQGATDIEIYRKTGLCYKNLGDYDNALRFLDYAFTRDSSSAKLVADLADCYALTGDMQKAKVLFREAFFIGASEIELDFLSSEIITRLISETEKMGYKGEELALWIPVYGVIYGIFNVKRELRAVELGKLKQACYAMETQLCKADETEKKYLVPRLLNHYFWLIDHYINTDDDRTKINEILLKIKIIDPDVYSKYDT</sequence>
<organism evidence="2 3">
    <name type="scientific">Candidatus Gallitreponema excrementavium</name>
    <dbReference type="NCBI Taxonomy" id="2840840"/>
    <lineage>
        <taxon>Bacteria</taxon>
        <taxon>Pseudomonadati</taxon>
        <taxon>Spirochaetota</taxon>
        <taxon>Spirochaetia</taxon>
        <taxon>Spirochaetales</taxon>
        <taxon>Candidatus Gallitreponema</taxon>
    </lineage>
</organism>
<proteinExistence type="predicted"/>
<dbReference type="Pfam" id="PF14559">
    <property type="entry name" value="TPR_19"/>
    <property type="match status" value="1"/>
</dbReference>
<gene>
    <name evidence="2" type="ORF">IAA81_02950</name>
</gene>
<dbReference type="Proteomes" id="UP000823638">
    <property type="component" value="Unassembled WGS sequence"/>
</dbReference>
<feature type="repeat" description="TPR" evidence="1">
    <location>
        <begin position="121"/>
        <end position="154"/>
    </location>
</feature>